<accession>A0A5M3WK67</accession>
<dbReference type="EMBL" id="BLAE01000006">
    <property type="protein sequence ID" value="GES07443.1"/>
    <property type="molecule type" value="Genomic_DNA"/>
</dbReference>
<organism evidence="2 3">
    <name type="scientific">Acrocarpospora macrocephala</name>
    <dbReference type="NCBI Taxonomy" id="150177"/>
    <lineage>
        <taxon>Bacteria</taxon>
        <taxon>Bacillati</taxon>
        <taxon>Actinomycetota</taxon>
        <taxon>Actinomycetes</taxon>
        <taxon>Streptosporangiales</taxon>
        <taxon>Streptosporangiaceae</taxon>
        <taxon>Acrocarpospora</taxon>
    </lineage>
</organism>
<keyword evidence="3" id="KW-1185">Reference proteome</keyword>
<name>A0A5M3WK67_9ACTN</name>
<reference evidence="2 3" key="1">
    <citation type="submission" date="2019-10" db="EMBL/GenBank/DDBJ databases">
        <title>Whole genome shotgun sequence of Acrocarpospora macrocephala NBRC 16266.</title>
        <authorList>
            <person name="Ichikawa N."/>
            <person name="Kimura A."/>
            <person name="Kitahashi Y."/>
            <person name="Komaki H."/>
            <person name="Oguchi A."/>
        </authorList>
    </citation>
    <scope>NUCLEOTIDE SEQUENCE [LARGE SCALE GENOMIC DNA]</scope>
    <source>
        <strain evidence="2 3">NBRC 16266</strain>
    </source>
</reference>
<evidence type="ECO:0000313" key="2">
    <source>
        <dbReference type="EMBL" id="GES07443.1"/>
    </source>
</evidence>
<proteinExistence type="predicted"/>
<protein>
    <submittedName>
        <fullName evidence="2">Uncharacterized protein</fullName>
    </submittedName>
</protein>
<gene>
    <name evidence="2" type="ORF">Amac_010380</name>
</gene>
<comment type="caution">
    <text evidence="2">The sequence shown here is derived from an EMBL/GenBank/DDBJ whole genome shotgun (WGS) entry which is preliminary data.</text>
</comment>
<dbReference type="Proteomes" id="UP000331127">
    <property type="component" value="Unassembled WGS sequence"/>
</dbReference>
<evidence type="ECO:0000256" key="1">
    <source>
        <dbReference type="SAM" id="MobiDB-lite"/>
    </source>
</evidence>
<evidence type="ECO:0000313" key="3">
    <source>
        <dbReference type="Proteomes" id="UP000331127"/>
    </source>
</evidence>
<sequence>MEKHSPRGVPPHGELRDGRRTPMTPDDFTTAAERLRAASTAHAPLLDGRRGTIVALFLCEETHHHFGPCPDCRILEARYSGTTRHLTRLLDARTPLADLFDTAAAFLTDYPALGRPHVDGEPCEDHACRIVTQLRDLARTINPPVTGQAGEQR</sequence>
<feature type="region of interest" description="Disordered" evidence="1">
    <location>
        <begin position="1"/>
        <end position="26"/>
    </location>
</feature>
<dbReference type="AlphaFoldDB" id="A0A5M3WK67"/>